<dbReference type="SMART" id="SM00279">
    <property type="entry name" value="HhH2"/>
    <property type="match status" value="1"/>
</dbReference>
<dbReference type="Proteomes" id="UP000199158">
    <property type="component" value="Unassembled WGS sequence"/>
</dbReference>
<gene>
    <name evidence="13" type="primary">polA</name>
    <name evidence="16" type="ORF">SAMN05216180_1776</name>
</gene>
<dbReference type="Gene3D" id="3.40.50.1010">
    <property type="entry name" value="5'-nuclease"/>
    <property type="match status" value="1"/>
</dbReference>
<dbReference type="FunFam" id="1.10.150.20:FF:000002">
    <property type="entry name" value="DNA polymerase I"/>
    <property type="match status" value="1"/>
</dbReference>
<organism evidence="16 17">
    <name type="scientific">Hydrogenoanaerobacterium saccharovorans</name>
    <dbReference type="NCBI Taxonomy" id="474960"/>
    <lineage>
        <taxon>Bacteria</taxon>
        <taxon>Bacillati</taxon>
        <taxon>Bacillota</taxon>
        <taxon>Clostridia</taxon>
        <taxon>Eubacteriales</taxon>
        <taxon>Oscillospiraceae</taxon>
        <taxon>Hydrogenoanaerobacterium</taxon>
    </lineage>
</organism>
<dbReference type="Pfam" id="PF00476">
    <property type="entry name" value="DNA_pol_A"/>
    <property type="match status" value="1"/>
</dbReference>
<dbReference type="EC" id="2.7.7.7" evidence="2 12"/>
<evidence type="ECO:0000256" key="1">
    <source>
        <dbReference type="ARBA" id="ARBA00007705"/>
    </source>
</evidence>
<dbReference type="InterPro" id="IPR002298">
    <property type="entry name" value="DNA_polymerase_A"/>
</dbReference>
<dbReference type="AlphaFoldDB" id="A0A1H8BAT6"/>
<dbReference type="SUPFAM" id="SSF88723">
    <property type="entry name" value="PIN domain-like"/>
    <property type="match status" value="1"/>
</dbReference>
<keyword evidence="8 13" id="KW-0239">DNA-directed DNA polymerase</keyword>
<dbReference type="InterPro" id="IPR002421">
    <property type="entry name" value="5-3_exonuclease"/>
</dbReference>
<evidence type="ECO:0000256" key="2">
    <source>
        <dbReference type="ARBA" id="ARBA00012417"/>
    </source>
</evidence>
<dbReference type="EMBL" id="FOCG01000001">
    <property type="protein sequence ID" value="SEM79204.1"/>
    <property type="molecule type" value="Genomic_DNA"/>
</dbReference>
<dbReference type="GO" id="GO:0003677">
    <property type="term" value="F:DNA binding"/>
    <property type="evidence" value="ECO:0007669"/>
    <property type="project" value="UniProtKB-UniRule"/>
</dbReference>
<dbReference type="InterPro" id="IPR029060">
    <property type="entry name" value="PIN-like_dom_sf"/>
</dbReference>
<keyword evidence="4 13" id="KW-0808">Transferase</keyword>
<comment type="similarity">
    <text evidence="1 13">Belongs to the DNA polymerase type-A family.</text>
</comment>
<evidence type="ECO:0000256" key="7">
    <source>
        <dbReference type="ARBA" id="ARBA00022763"/>
    </source>
</evidence>
<dbReference type="Pfam" id="PF01367">
    <property type="entry name" value="5_3_exonuc"/>
    <property type="match status" value="1"/>
</dbReference>
<evidence type="ECO:0000259" key="15">
    <source>
        <dbReference type="SMART" id="SM00482"/>
    </source>
</evidence>
<accession>A0A1H8BAT6</accession>
<evidence type="ECO:0000313" key="16">
    <source>
        <dbReference type="EMBL" id="SEM79204.1"/>
    </source>
</evidence>
<keyword evidence="10 13" id="KW-0234">DNA repair</keyword>
<evidence type="ECO:0000256" key="12">
    <source>
        <dbReference type="NCBIfam" id="TIGR00593"/>
    </source>
</evidence>
<dbReference type="InterPro" id="IPR018320">
    <property type="entry name" value="DNA_polymerase_1"/>
</dbReference>
<dbReference type="FunFam" id="1.20.1060.10:FF:000001">
    <property type="entry name" value="DNA polymerase I"/>
    <property type="match status" value="1"/>
</dbReference>
<evidence type="ECO:0000256" key="13">
    <source>
        <dbReference type="RuleBase" id="RU004460"/>
    </source>
</evidence>
<dbReference type="SUPFAM" id="SSF47807">
    <property type="entry name" value="5' to 3' exonuclease, C-terminal subdomain"/>
    <property type="match status" value="1"/>
</dbReference>
<dbReference type="GO" id="GO:0003887">
    <property type="term" value="F:DNA-directed DNA polymerase activity"/>
    <property type="evidence" value="ECO:0007669"/>
    <property type="project" value="UniProtKB-UniRule"/>
</dbReference>
<keyword evidence="13" id="KW-0540">Nuclease</keyword>
<evidence type="ECO:0000256" key="10">
    <source>
        <dbReference type="ARBA" id="ARBA00023204"/>
    </source>
</evidence>
<feature type="domain" description="DNA-directed DNA polymerase family A palm" evidence="15">
    <location>
        <begin position="622"/>
        <end position="828"/>
    </location>
</feature>
<keyword evidence="6 13" id="KW-0235">DNA replication</keyword>
<dbReference type="InterPro" id="IPR012337">
    <property type="entry name" value="RNaseH-like_sf"/>
</dbReference>
<dbReference type="InterPro" id="IPR019760">
    <property type="entry name" value="DNA-dir_DNA_pol_A_CS"/>
</dbReference>
<dbReference type="Gene3D" id="3.30.70.370">
    <property type="match status" value="1"/>
</dbReference>
<comment type="catalytic activity">
    <reaction evidence="11 13">
        <text>DNA(n) + a 2'-deoxyribonucleoside 5'-triphosphate = DNA(n+1) + diphosphate</text>
        <dbReference type="Rhea" id="RHEA:22508"/>
        <dbReference type="Rhea" id="RHEA-COMP:17339"/>
        <dbReference type="Rhea" id="RHEA-COMP:17340"/>
        <dbReference type="ChEBI" id="CHEBI:33019"/>
        <dbReference type="ChEBI" id="CHEBI:61560"/>
        <dbReference type="ChEBI" id="CHEBI:173112"/>
        <dbReference type="EC" id="2.7.7.7"/>
    </reaction>
</comment>
<dbReference type="NCBIfam" id="NF004397">
    <property type="entry name" value="PRK05755.1"/>
    <property type="match status" value="1"/>
</dbReference>
<dbReference type="InterPro" id="IPR043502">
    <property type="entry name" value="DNA/RNA_pol_sf"/>
</dbReference>
<keyword evidence="7 13" id="KW-0227">DNA damage</keyword>
<dbReference type="RefSeq" id="WP_092753679.1">
    <property type="nucleotide sequence ID" value="NZ_FOCG01000001.1"/>
</dbReference>
<dbReference type="InterPro" id="IPR001098">
    <property type="entry name" value="DNA-dir_DNA_pol_A_palm_dom"/>
</dbReference>
<dbReference type="InterPro" id="IPR036279">
    <property type="entry name" value="5-3_exonuclease_C_sf"/>
</dbReference>
<keyword evidence="17" id="KW-1185">Reference proteome</keyword>
<evidence type="ECO:0000313" key="17">
    <source>
        <dbReference type="Proteomes" id="UP000199158"/>
    </source>
</evidence>
<dbReference type="Pfam" id="PF02739">
    <property type="entry name" value="5_3_exonuc_N"/>
    <property type="match status" value="1"/>
</dbReference>
<sequence>MKMLAVDGNSILNRAFYGIKLLSTKDGTYTNAIFGFLNILLKITSDVEPDSVAIAFDMRAPTFRHKRYDNYKAQRKGMPEELAQQMPILKELLGYLGYTLVQCEGYEADDILGTLAAACTKNKNECVIATGDKDSLQLIGDYVTVRLATTKMGQADSTLYDTETFRERYGIEPIQLIDLKAIMGDSSDNIPGVKGIGEKGATQLISQYGSVEKIYEQIDTIDVKPAMRQKLIADREMAFLSKELATIYCEVPVCTDFDCYKRGETQHAEAARLLAKLEMYKMIERLNINADGAATVSENGLPAAPAPMLVVTELEEMLRTLDDAQDAVIDLICRWEGDTFLRCAVVYDKKVAFTESRTIFNRFLKGQWKIRTENAKELHRYSFINRVPIQNIAFDTLIAGYLLNPNSTNYTLPALAANNNAQSFELKGEIPEAFDEMAADCAVFTSLCDKLAEEISANGQEDLLYNIELPLAKVLASMEVIGFAIDKEALTLFGKELDVDIERYQKQIYEHAGKEFNINSPSQLGDVLFVDLELPAKKKTKTGYSTNADVLDSLRGKHPIIENILEYRKLTKLKSTYVDGLLKVVHEDGRIHSSFQQTETRTGRISSTEPNLQNIPVRTEIGSNLRKFFGAKTGCKLVDADYSQIELRVLAHISGDQNMSEAFRTGEDIHTQTASQVFDLPPLFVTPTMRSRAKAVNFGIVYGISAFSLSQDIGVSVSEADQYIKGYLKTYSGVKMYMEDTVAFGKEHGYVATMWGRRRYLPELASSNHNLRSFGERVAMNTPIQGSAADIIKIAMVRVYHRLEAEGLQARLILQVHDELIVEAPVDEAEKVQQIVKEEMEHAASLNVPLIADAKVGTTWFDAH</sequence>
<evidence type="ECO:0000256" key="5">
    <source>
        <dbReference type="ARBA" id="ARBA00022695"/>
    </source>
</evidence>
<evidence type="ECO:0000259" key="14">
    <source>
        <dbReference type="SMART" id="SM00475"/>
    </source>
</evidence>
<dbReference type="SMART" id="SM00475">
    <property type="entry name" value="53EXOc"/>
    <property type="match status" value="1"/>
</dbReference>
<evidence type="ECO:0000256" key="6">
    <source>
        <dbReference type="ARBA" id="ARBA00022705"/>
    </source>
</evidence>
<dbReference type="InterPro" id="IPR020045">
    <property type="entry name" value="DNA_polI_H3TH"/>
</dbReference>
<feature type="domain" description="5'-3' exonuclease" evidence="14">
    <location>
        <begin position="1"/>
        <end position="263"/>
    </location>
</feature>
<keyword evidence="13" id="KW-0378">Hydrolase</keyword>
<dbReference type="InterPro" id="IPR020046">
    <property type="entry name" value="5-3_exonucl_a-hlix_arch_N"/>
</dbReference>
<dbReference type="NCBIfam" id="TIGR00593">
    <property type="entry name" value="pola"/>
    <property type="match status" value="1"/>
</dbReference>
<evidence type="ECO:0000256" key="9">
    <source>
        <dbReference type="ARBA" id="ARBA00023125"/>
    </source>
</evidence>
<dbReference type="PROSITE" id="PS00447">
    <property type="entry name" value="DNA_POLYMERASE_A"/>
    <property type="match status" value="1"/>
</dbReference>
<dbReference type="STRING" id="474960.SAMN05216180_1776"/>
<dbReference type="SMART" id="SM00482">
    <property type="entry name" value="POLAc"/>
    <property type="match status" value="1"/>
</dbReference>
<comment type="function">
    <text evidence="13">In addition to polymerase activity, this DNA polymerase exhibits 5'-3' exonuclease activity.</text>
</comment>
<reference evidence="16 17" key="1">
    <citation type="submission" date="2016-10" db="EMBL/GenBank/DDBJ databases">
        <authorList>
            <person name="de Groot N.N."/>
        </authorList>
    </citation>
    <scope>NUCLEOTIDE SEQUENCE [LARGE SCALE GENOMIC DNA]</scope>
    <source>
        <strain evidence="16 17">CGMCC 1.5070</strain>
    </source>
</reference>
<evidence type="ECO:0000256" key="3">
    <source>
        <dbReference type="ARBA" id="ARBA00020311"/>
    </source>
</evidence>
<dbReference type="CDD" id="cd09898">
    <property type="entry name" value="H3TH_53EXO"/>
    <property type="match status" value="1"/>
</dbReference>
<dbReference type="PANTHER" id="PTHR10133">
    <property type="entry name" value="DNA POLYMERASE I"/>
    <property type="match status" value="1"/>
</dbReference>
<protein>
    <recommendedName>
        <fullName evidence="3 12">DNA polymerase I</fullName>
        <ecNumber evidence="2 12">2.7.7.7</ecNumber>
    </recommendedName>
</protein>
<evidence type="ECO:0000256" key="4">
    <source>
        <dbReference type="ARBA" id="ARBA00022679"/>
    </source>
</evidence>
<comment type="subunit">
    <text evidence="13">Single-chain monomer with multiple functions.</text>
</comment>
<dbReference type="FunFam" id="1.10.150.20:FF:000003">
    <property type="entry name" value="DNA polymerase I"/>
    <property type="match status" value="1"/>
</dbReference>
<dbReference type="GO" id="GO:0006302">
    <property type="term" value="P:double-strand break repair"/>
    <property type="evidence" value="ECO:0007669"/>
    <property type="project" value="TreeGrafter"/>
</dbReference>
<dbReference type="SUPFAM" id="SSF56672">
    <property type="entry name" value="DNA/RNA polymerases"/>
    <property type="match status" value="1"/>
</dbReference>
<keyword evidence="5 13" id="KW-0548">Nucleotidyltransferase</keyword>
<dbReference type="OrthoDB" id="9806424at2"/>
<dbReference type="GO" id="GO:0006261">
    <property type="term" value="P:DNA-templated DNA replication"/>
    <property type="evidence" value="ECO:0007669"/>
    <property type="project" value="UniProtKB-UniRule"/>
</dbReference>
<proteinExistence type="inferred from homology"/>
<keyword evidence="13" id="KW-0269">Exonuclease</keyword>
<dbReference type="PRINTS" id="PR00868">
    <property type="entry name" value="DNAPOLI"/>
</dbReference>
<dbReference type="Gene3D" id="1.20.1060.10">
    <property type="entry name" value="Taq DNA Polymerase, Chain T, domain 4"/>
    <property type="match status" value="1"/>
</dbReference>
<evidence type="ECO:0000256" key="8">
    <source>
        <dbReference type="ARBA" id="ARBA00022932"/>
    </source>
</evidence>
<dbReference type="SUPFAM" id="SSF53098">
    <property type="entry name" value="Ribonuclease H-like"/>
    <property type="match status" value="1"/>
</dbReference>
<dbReference type="CDD" id="cd09859">
    <property type="entry name" value="PIN_53EXO"/>
    <property type="match status" value="1"/>
</dbReference>
<dbReference type="CDD" id="cd06140">
    <property type="entry name" value="DNA_polA_I_Bacillus_like_exo"/>
    <property type="match status" value="1"/>
</dbReference>
<name>A0A1H8BAT6_9FIRM</name>
<evidence type="ECO:0000256" key="11">
    <source>
        <dbReference type="ARBA" id="ARBA00049244"/>
    </source>
</evidence>
<dbReference type="Gene3D" id="1.10.150.20">
    <property type="entry name" value="5' to 3' exonuclease, C-terminal subdomain"/>
    <property type="match status" value="2"/>
</dbReference>
<dbReference type="PANTHER" id="PTHR10133:SF27">
    <property type="entry name" value="DNA POLYMERASE NU"/>
    <property type="match status" value="1"/>
</dbReference>
<dbReference type="GO" id="GO:0008409">
    <property type="term" value="F:5'-3' exonuclease activity"/>
    <property type="evidence" value="ECO:0007669"/>
    <property type="project" value="UniProtKB-UniRule"/>
</dbReference>
<keyword evidence="9 13" id="KW-0238">DNA-binding</keyword>
<dbReference type="Gene3D" id="3.30.420.10">
    <property type="entry name" value="Ribonuclease H-like superfamily/Ribonuclease H"/>
    <property type="match status" value="1"/>
</dbReference>
<dbReference type="CDD" id="cd08637">
    <property type="entry name" value="DNA_pol_A_pol_I_C"/>
    <property type="match status" value="1"/>
</dbReference>
<dbReference type="InterPro" id="IPR008918">
    <property type="entry name" value="HhH2"/>
</dbReference>
<dbReference type="InterPro" id="IPR036397">
    <property type="entry name" value="RNaseH_sf"/>
</dbReference>